<evidence type="ECO:0000313" key="3">
    <source>
        <dbReference type="Proteomes" id="UP000292781"/>
    </source>
</evidence>
<accession>A0A4Q9VTC2</accession>
<name>A0A4Q9VTC2_9HYPH</name>
<feature type="region of interest" description="Disordered" evidence="1">
    <location>
        <begin position="13"/>
        <end position="50"/>
    </location>
</feature>
<dbReference type="AlphaFoldDB" id="A0A4Q9VTC2"/>
<organism evidence="2 3">
    <name type="scientific">Siculibacillus lacustris</name>
    <dbReference type="NCBI Taxonomy" id="1549641"/>
    <lineage>
        <taxon>Bacteria</taxon>
        <taxon>Pseudomonadati</taxon>
        <taxon>Pseudomonadota</taxon>
        <taxon>Alphaproteobacteria</taxon>
        <taxon>Hyphomicrobiales</taxon>
        <taxon>Ancalomicrobiaceae</taxon>
        <taxon>Siculibacillus</taxon>
    </lineage>
</organism>
<dbReference type="OrthoDB" id="9811157at2"/>
<gene>
    <name evidence="2" type="ORF">EYW49_07380</name>
</gene>
<keyword evidence="3" id="KW-1185">Reference proteome</keyword>
<dbReference type="Proteomes" id="UP000292781">
    <property type="component" value="Unassembled WGS sequence"/>
</dbReference>
<evidence type="ECO:0000313" key="2">
    <source>
        <dbReference type="EMBL" id="TBW39299.1"/>
    </source>
</evidence>
<proteinExistence type="predicted"/>
<sequence length="136" mass="14580">MILPSSACRTWRPEDAAHIGAPAGHRSATPPLGTRSNPTRTDHRPGSFKVNLRTGRWGDFSTGDKGGDLIALAAFLHTNGDMGEAARSVPIPSSCSPVNKERASRRSRAWCEAWSTPTPRPSAPCRRMTVTSSSAQ</sequence>
<evidence type="ECO:0000256" key="1">
    <source>
        <dbReference type="SAM" id="MobiDB-lite"/>
    </source>
</evidence>
<protein>
    <submittedName>
        <fullName evidence="2">Uncharacterized protein</fullName>
    </submittedName>
</protein>
<feature type="region of interest" description="Disordered" evidence="1">
    <location>
        <begin position="94"/>
        <end position="136"/>
    </location>
</feature>
<reference evidence="2 3" key="1">
    <citation type="submission" date="2019-02" db="EMBL/GenBank/DDBJ databases">
        <title>Siculibacillus lacustris gen. nov., sp. nov., a new rosette-forming bacterium isolated from a freshwater crater lake (Lake St. Ana, Romania).</title>
        <authorList>
            <person name="Felfoldi T."/>
            <person name="Marton Z."/>
            <person name="Szabo A."/>
            <person name="Mentes A."/>
            <person name="Boka K."/>
            <person name="Marialigeti K."/>
            <person name="Mathe I."/>
            <person name="Koncz M."/>
            <person name="Schumann P."/>
            <person name="Toth E."/>
        </authorList>
    </citation>
    <scope>NUCLEOTIDE SEQUENCE [LARGE SCALE GENOMIC DNA]</scope>
    <source>
        <strain evidence="2 3">SA-279</strain>
    </source>
</reference>
<dbReference type="EMBL" id="SJFN01000008">
    <property type="protein sequence ID" value="TBW39299.1"/>
    <property type="molecule type" value="Genomic_DNA"/>
</dbReference>
<comment type="caution">
    <text evidence="2">The sequence shown here is derived from an EMBL/GenBank/DDBJ whole genome shotgun (WGS) entry which is preliminary data.</text>
</comment>